<dbReference type="Pfam" id="PF07883">
    <property type="entry name" value="Cupin_2"/>
    <property type="match status" value="1"/>
</dbReference>
<dbReference type="InterPro" id="IPR011051">
    <property type="entry name" value="RmlC_Cupin_sf"/>
</dbReference>
<dbReference type="SUPFAM" id="SSF51182">
    <property type="entry name" value="RmlC-like cupins"/>
    <property type="match status" value="1"/>
</dbReference>
<evidence type="ECO:0000313" key="3">
    <source>
        <dbReference type="Proteomes" id="UP000199076"/>
    </source>
</evidence>
<accession>A0A1G7R2M4</accession>
<gene>
    <name evidence="2" type="ORF">SAMN05216218_11422</name>
</gene>
<protein>
    <submittedName>
        <fullName evidence="2">Cupin domain-containing protein</fullName>
    </submittedName>
</protein>
<evidence type="ECO:0000313" key="2">
    <source>
        <dbReference type="EMBL" id="SDG05051.1"/>
    </source>
</evidence>
<dbReference type="RefSeq" id="WP_092694220.1">
    <property type="nucleotide sequence ID" value="NZ_FNBK01000014.1"/>
</dbReference>
<dbReference type="AlphaFoldDB" id="A0A1G7R2M4"/>
<sequence length="99" mass="11084">MAETVALDELTGSPHAKLFDDPLVIRLELAAGERVDPHRHPERTVVLHLLSGEIALDLDDETHDLEPDDVIRFDGRREVSPKAVEDSEALLVLSRRVED</sequence>
<dbReference type="EMBL" id="FNBK01000014">
    <property type="protein sequence ID" value="SDG05051.1"/>
    <property type="molecule type" value="Genomic_DNA"/>
</dbReference>
<proteinExistence type="predicted"/>
<name>A0A1G7R2M4_9EURY</name>
<dbReference type="InterPro" id="IPR014710">
    <property type="entry name" value="RmlC-like_jellyroll"/>
</dbReference>
<evidence type="ECO:0000259" key="1">
    <source>
        <dbReference type="Pfam" id="PF07883"/>
    </source>
</evidence>
<dbReference type="STRING" id="660518.SAMN05216218_11422"/>
<feature type="domain" description="Cupin type-2" evidence="1">
    <location>
        <begin position="27"/>
        <end position="90"/>
    </location>
</feature>
<dbReference type="Gene3D" id="2.60.120.10">
    <property type="entry name" value="Jelly Rolls"/>
    <property type="match status" value="1"/>
</dbReference>
<dbReference type="Proteomes" id="UP000199076">
    <property type="component" value="Unassembled WGS sequence"/>
</dbReference>
<organism evidence="2 3">
    <name type="scientific">Halorientalis regularis</name>
    <dbReference type="NCBI Taxonomy" id="660518"/>
    <lineage>
        <taxon>Archaea</taxon>
        <taxon>Methanobacteriati</taxon>
        <taxon>Methanobacteriota</taxon>
        <taxon>Stenosarchaea group</taxon>
        <taxon>Halobacteria</taxon>
        <taxon>Halobacteriales</taxon>
        <taxon>Haloarculaceae</taxon>
        <taxon>Halorientalis</taxon>
    </lineage>
</organism>
<reference evidence="3" key="1">
    <citation type="submission" date="2016-10" db="EMBL/GenBank/DDBJ databases">
        <authorList>
            <person name="Varghese N."/>
            <person name="Submissions S."/>
        </authorList>
    </citation>
    <scope>NUCLEOTIDE SEQUENCE [LARGE SCALE GENOMIC DNA]</scope>
    <source>
        <strain evidence="3">IBRC-M 10760</strain>
    </source>
</reference>
<keyword evidence="3" id="KW-1185">Reference proteome</keyword>
<dbReference type="OrthoDB" id="199885at2157"/>
<dbReference type="InterPro" id="IPR013096">
    <property type="entry name" value="Cupin_2"/>
</dbReference>